<dbReference type="EMBL" id="AGCI01000031">
    <property type="protein sequence ID" value="EHM44233.1"/>
    <property type="molecule type" value="Genomic_DNA"/>
</dbReference>
<dbReference type="Proteomes" id="UP000005959">
    <property type="component" value="Unassembled WGS sequence"/>
</dbReference>
<comment type="caution">
    <text evidence="1">The sequence shown here is derived from an EMBL/GenBank/DDBJ whole genome shotgun (WGS) entry which is preliminary data.</text>
</comment>
<sequence length="40" mass="4730">MFFLLTFLYFSVNLKLTSGELFLFFINAMEWNSCGALRED</sequence>
<evidence type="ECO:0000313" key="2">
    <source>
        <dbReference type="Proteomes" id="UP000005959"/>
    </source>
</evidence>
<organism evidence="1 2">
    <name type="scientific">Hafnia alvei ATCC 51873</name>
    <dbReference type="NCBI Taxonomy" id="1002364"/>
    <lineage>
        <taxon>Bacteria</taxon>
        <taxon>Pseudomonadati</taxon>
        <taxon>Pseudomonadota</taxon>
        <taxon>Gammaproteobacteria</taxon>
        <taxon>Enterobacterales</taxon>
        <taxon>Hafniaceae</taxon>
        <taxon>Hafnia</taxon>
    </lineage>
</organism>
<accession>G9Y4X2</accession>
<evidence type="ECO:0000313" key="1">
    <source>
        <dbReference type="EMBL" id="EHM44233.1"/>
    </source>
</evidence>
<gene>
    <name evidence="1" type="ORF">HMPREF0454_01545</name>
</gene>
<proteinExistence type="predicted"/>
<dbReference type="AlphaFoldDB" id="G9Y4X2"/>
<reference evidence="1 2" key="1">
    <citation type="submission" date="2011-08" db="EMBL/GenBank/DDBJ databases">
        <authorList>
            <person name="Weinstock G."/>
            <person name="Sodergren E."/>
            <person name="Clifton S."/>
            <person name="Fulton L."/>
            <person name="Fulton B."/>
            <person name="Courtney L."/>
            <person name="Fronick C."/>
            <person name="Harrison M."/>
            <person name="Strong C."/>
            <person name="Farmer C."/>
            <person name="Delahaunty K."/>
            <person name="Markovic C."/>
            <person name="Hall O."/>
            <person name="Minx P."/>
            <person name="Tomlinson C."/>
            <person name="Mitreva M."/>
            <person name="Hou S."/>
            <person name="Chen J."/>
            <person name="Wollam A."/>
            <person name="Pepin K.H."/>
            <person name="Johnson M."/>
            <person name="Bhonagiri V."/>
            <person name="Zhang X."/>
            <person name="Suruliraj S."/>
            <person name="Warren W."/>
            <person name="Chinwalla A."/>
            <person name="Mardis E.R."/>
            <person name="Wilson R.K."/>
        </authorList>
    </citation>
    <scope>NUCLEOTIDE SEQUENCE [LARGE SCALE GENOMIC DNA]</scope>
    <source>
        <strain evidence="1 2">ATCC 51873</strain>
    </source>
</reference>
<name>G9Y4X2_HAFAL</name>
<protein>
    <submittedName>
        <fullName evidence="1">Uncharacterized protein</fullName>
    </submittedName>
</protein>
<dbReference type="HOGENOM" id="CLU_3290474_0_0_6"/>